<feature type="domain" description="DUF2314" evidence="2">
    <location>
        <begin position="395"/>
        <end position="497"/>
    </location>
</feature>
<reference evidence="3 4" key="1">
    <citation type="submission" date="2017-08" db="EMBL/GenBank/DDBJ databases">
        <title>Infants hospitalized years apart are colonized by the same room-sourced microbial strains.</title>
        <authorList>
            <person name="Brooks B."/>
            <person name="Olm M.R."/>
            <person name="Firek B.A."/>
            <person name="Baker R."/>
            <person name="Thomas B.C."/>
            <person name="Morowitz M.J."/>
            <person name="Banfield J.F."/>
        </authorList>
    </citation>
    <scope>NUCLEOTIDE SEQUENCE [LARGE SCALE GENOMIC DNA]</scope>
    <source>
        <strain evidence="3">S2_003_000_R2_14</strain>
    </source>
</reference>
<evidence type="ECO:0000313" key="4">
    <source>
        <dbReference type="Proteomes" id="UP000249061"/>
    </source>
</evidence>
<accession>A0A2W5TZP0</accession>
<evidence type="ECO:0000313" key="3">
    <source>
        <dbReference type="EMBL" id="PZR18703.1"/>
    </source>
</evidence>
<feature type="region of interest" description="Disordered" evidence="1">
    <location>
        <begin position="479"/>
        <end position="498"/>
    </location>
</feature>
<comment type="caution">
    <text evidence="3">The sequence shown here is derived from an EMBL/GenBank/DDBJ whole genome shotgun (WGS) entry which is preliminary data.</text>
</comment>
<name>A0A2W5TZP0_9BACT</name>
<evidence type="ECO:0000259" key="2">
    <source>
        <dbReference type="Pfam" id="PF10077"/>
    </source>
</evidence>
<feature type="region of interest" description="Disordered" evidence="1">
    <location>
        <begin position="38"/>
        <end position="72"/>
    </location>
</feature>
<proteinExistence type="predicted"/>
<evidence type="ECO:0000256" key="1">
    <source>
        <dbReference type="SAM" id="MobiDB-lite"/>
    </source>
</evidence>
<gene>
    <name evidence="3" type="ORF">DI536_02145</name>
</gene>
<organism evidence="3 4">
    <name type="scientific">Archangium gephyra</name>
    <dbReference type="NCBI Taxonomy" id="48"/>
    <lineage>
        <taxon>Bacteria</taxon>
        <taxon>Pseudomonadati</taxon>
        <taxon>Myxococcota</taxon>
        <taxon>Myxococcia</taxon>
        <taxon>Myxococcales</taxon>
        <taxon>Cystobacterineae</taxon>
        <taxon>Archangiaceae</taxon>
        <taxon>Archangium</taxon>
    </lineage>
</organism>
<dbReference type="Proteomes" id="UP000249061">
    <property type="component" value="Unassembled WGS sequence"/>
</dbReference>
<dbReference type="InterPro" id="IPR018756">
    <property type="entry name" value="DUF2314"/>
</dbReference>
<dbReference type="Pfam" id="PF10077">
    <property type="entry name" value="DUF2314"/>
    <property type="match status" value="1"/>
</dbReference>
<sequence>MNSRAIVIAIVALFALCFVGSGAVMTLVLVERMATGEKNFPEPKNRPAAPDDDDAEKPTAPEAQLDENDDDDDVIETLEAPKRAAEKFEQPTEGKSQFAVFYPTPSKLPLLPTLQKQLKGTRLKVFRDEAPLGTRPPFIVYKEETTLDYSVVEGVALEKAWGLDAAQQEKLKGAKKVVVLDVVTPVSVTEQVGVGQVVYAFAKATNGVLWDELTQDYFSPEAFSERRIEGWETGTPWAAVHFKVFAEDTGRNGMSLSTSGLRRFGLPEIELHNVPGNALKSANHAVNVVGQLLVENPKAAKPGPFTISISKMQHEAYRKSLLEASSAGANAAVEVELRPIGDGEIPSLELVFSGSGQKTVVVDRGLTALFGSTDAVDQVTHDEELLALSKAQMAEFAKTVKPKFLKGLKPAEVLLVKAPFKTTSGGNEWMWVEVTDIAKSGVITGLLANDPDDVPELESGQEVKVKEAELFDWILKAPDGSTTGNKTGELMQKRLGKE</sequence>
<dbReference type="AlphaFoldDB" id="A0A2W5TZP0"/>
<dbReference type="EMBL" id="QFQP01000001">
    <property type="protein sequence ID" value="PZR18703.1"/>
    <property type="molecule type" value="Genomic_DNA"/>
</dbReference>
<protein>
    <recommendedName>
        <fullName evidence="2">DUF2314 domain-containing protein</fullName>
    </recommendedName>
</protein>